<reference evidence="3" key="1">
    <citation type="submission" date="2015-10" db="EMBL/GenBank/DDBJ databases">
        <authorList>
            <person name="Gilbert D.G."/>
        </authorList>
    </citation>
    <scope>NUCLEOTIDE SEQUENCE</scope>
</reference>
<evidence type="ECO:0000313" key="3">
    <source>
        <dbReference type="EMBL" id="CUV01385.1"/>
    </source>
</evidence>
<evidence type="ECO:0000259" key="2">
    <source>
        <dbReference type="Pfam" id="PF01323"/>
    </source>
</evidence>
<name>A0A160V895_9ZZZZ</name>
<proteinExistence type="predicted"/>
<dbReference type="AlphaFoldDB" id="A0A160V895"/>
<organism evidence="3">
    <name type="scientific">hydrothermal vent metagenome</name>
    <dbReference type="NCBI Taxonomy" id="652676"/>
    <lineage>
        <taxon>unclassified sequences</taxon>
        <taxon>metagenomes</taxon>
        <taxon>ecological metagenomes</taxon>
    </lineage>
</organism>
<dbReference type="Pfam" id="PF01323">
    <property type="entry name" value="DSBA"/>
    <property type="match status" value="1"/>
</dbReference>
<dbReference type="Gene3D" id="3.40.30.10">
    <property type="entry name" value="Glutaredoxin"/>
    <property type="match status" value="1"/>
</dbReference>
<accession>A0A160V895</accession>
<feature type="region of interest" description="Disordered" evidence="1">
    <location>
        <begin position="46"/>
        <end position="81"/>
    </location>
</feature>
<evidence type="ECO:0000256" key="1">
    <source>
        <dbReference type="SAM" id="MobiDB-lite"/>
    </source>
</evidence>
<protein>
    <recommendedName>
        <fullName evidence="2">DSBA-like thioredoxin domain-containing protein</fullName>
    </recommendedName>
</protein>
<feature type="domain" description="DSBA-like thioredoxin" evidence="2">
    <location>
        <begin position="6"/>
        <end position="193"/>
    </location>
</feature>
<dbReference type="GO" id="GO:0016491">
    <property type="term" value="F:oxidoreductase activity"/>
    <property type="evidence" value="ECO:0007669"/>
    <property type="project" value="InterPro"/>
</dbReference>
<dbReference type="InterPro" id="IPR001853">
    <property type="entry name" value="DSBA-like_thioredoxin_dom"/>
</dbReference>
<sequence>MPLAVVTVWFDYACPHSYHGLKQLEELASELSFEIDRQPFLLRRDSVEDSPAPSNQEDGASKSRRRPLYLPGHGLGTEPASNRSVTTLDVHAATAYAKERGLDREFFWAASKEYWEMGTDLGNLYTLRRLSVFVGLDWGEMWPKLASGDYHGLVLAQHEAASETGIVRTPSFRIGRKLHSGSMGFEELAAAVQATR</sequence>
<gene>
    <name evidence="3" type="ORF">MGWOODY_Clf1366</name>
</gene>
<dbReference type="EMBL" id="FAXA01000056">
    <property type="protein sequence ID" value="CUV01385.1"/>
    <property type="molecule type" value="Genomic_DNA"/>
</dbReference>
<dbReference type="InterPro" id="IPR036249">
    <property type="entry name" value="Thioredoxin-like_sf"/>
</dbReference>
<dbReference type="SUPFAM" id="SSF52833">
    <property type="entry name" value="Thioredoxin-like"/>
    <property type="match status" value="1"/>
</dbReference>